<name>A0ABW3APQ6_9SPHI</name>
<comment type="caution">
    <text evidence="1">The sequence shown here is derived from an EMBL/GenBank/DDBJ whole genome shotgun (WGS) entry which is preliminary data.</text>
</comment>
<sequence length="89" mass="10287">MRTSLNNIKETDDYLLGLLSAPNALVFEARMLIDAQLQEQAALHKQTHSLIQQYGRARLRADIEAVHTQLFNQPEHSSFRQRILRLFKG</sequence>
<keyword evidence="2" id="KW-1185">Reference proteome</keyword>
<organism evidence="1 2">
    <name type="scientific">Mucilaginibacter litoreus</name>
    <dbReference type="NCBI Taxonomy" id="1048221"/>
    <lineage>
        <taxon>Bacteria</taxon>
        <taxon>Pseudomonadati</taxon>
        <taxon>Bacteroidota</taxon>
        <taxon>Sphingobacteriia</taxon>
        <taxon>Sphingobacteriales</taxon>
        <taxon>Sphingobacteriaceae</taxon>
        <taxon>Mucilaginibacter</taxon>
    </lineage>
</organism>
<protein>
    <submittedName>
        <fullName evidence="1">Uncharacterized protein</fullName>
    </submittedName>
</protein>
<dbReference type="EMBL" id="JBHTHZ010000002">
    <property type="protein sequence ID" value="MFD0793023.1"/>
    <property type="molecule type" value="Genomic_DNA"/>
</dbReference>
<evidence type="ECO:0000313" key="2">
    <source>
        <dbReference type="Proteomes" id="UP001597010"/>
    </source>
</evidence>
<accession>A0ABW3APQ6</accession>
<proteinExistence type="predicted"/>
<dbReference type="Proteomes" id="UP001597010">
    <property type="component" value="Unassembled WGS sequence"/>
</dbReference>
<reference evidence="2" key="1">
    <citation type="journal article" date="2019" name="Int. J. Syst. Evol. Microbiol.">
        <title>The Global Catalogue of Microorganisms (GCM) 10K type strain sequencing project: providing services to taxonomists for standard genome sequencing and annotation.</title>
        <authorList>
            <consortium name="The Broad Institute Genomics Platform"/>
            <consortium name="The Broad Institute Genome Sequencing Center for Infectious Disease"/>
            <person name="Wu L."/>
            <person name="Ma J."/>
        </authorList>
    </citation>
    <scope>NUCLEOTIDE SEQUENCE [LARGE SCALE GENOMIC DNA]</scope>
    <source>
        <strain evidence="2">CCUG 61484</strain>
    </source>
</reference>
<dbReference type="RefSeq" id="WP_377112200.1">
    <property type="nucleotide sequence ID" value="NZ_JBHTHZ010000002.1"/>
</dbReference>
<evidence type="ECO:0000313" key="1">
    <source>
        <dbReference type="EMBL" id="MFD0793023.1"/>
    </source>
</evidence>
<gene>
    <name evidence="1" type="ORF">ACFQZX_05305</name>
</gene>